<evidence type="ECO:0000313" key="2">
    <source>
        <dbReference type="EMBL" id="PTN08052.1"/>
    </source>
</evidence>
<accession>A0A2T5C0F5</accession>
<comment type="caution">
    <text evidence="2">The sequence shown here is derived from an EMBL/GenBank/DDBJ whole genome shotgun (WGS) entry which is preliminary data.</text>
</comment>
<feature type="compositionally biased region" description="Polar residues" evidence="1">
    <location>
        <begin position="1"/>
        <end position="10"/>
    </location>
</feature>
<organism evidence="2 3">
    <name type="scientific">Mangrovibacterium marinum</name>
    <dbReference type="NCBI Taxonomy" id="1639118"/>
    <lineage>
        <taxon>Bacteria</taxon>
        <taxon>Pseudomonadati</taxon>
        <taxon>Bacteroidota</taxon>
        <taxon>Bacteroidia</taxon>
        <taxon>Marinilabiliales</taxon>
        <taxon>Prolixibacteraceae</taxon>
        <taxon>Mangrovibacterium</taxon>
    </lineage>
</organism>
<sequence length="107" mass="11869">MGLFSKSRSTGMPRYKNPPAPPEQAGVYQPTVDYTGDPPNGNAVPVADLYPGLQSLGSGLKLFWQFETFDSNTEARNFLNEQNIEPFAIYPTSTGKITVWYHKLVKA</sequence>
<evidence type="ECO:0000313" key="3">
    <source>
        <dbReference type="Proteomes" id="UP000243525"/>
    </source>
</evidence>
<dbReference type="AlphaFoldDB" id="A0A2T5C0F5"/>
<evidence type="ECO:0000256" key="1">
    <source>
        <dbReference type="SAM" id="MobiDB-lite"/>
    </source>
</evidence>
<proteinExistence type="predicted"/>
<reference evidence="2 3" key="1">
    <citation type="submission" date="2018-04" db="EMBL/GenBank/DDBJ databases">
        <title>Genomic Encyclopedia of Archaeal and Bacterial Type Strains, Phase II (KMG-II): from individual species to whole genera.</title>
        <authorList>
            <person name="Goeker M."/>
        </authorList>
    </citation>
    <scope>NUCLEOTIDE SEQUENCE [LARGE SCALE GENOMIC DNA]</scope>
    <source>
        <strain evidence="2 3">DSM 28823</strain>
    </source>
</reference>
<keyword evidence="3" id="KW-1185">Reference proteome</keyword>
<protein>
    <submittedName>
        <fullName evidence="2">Uncharacterized protein</fullName>
    </submittedName>
</protein>
<dbReference type="Proteomes" id="UP000243525">
    <property type="component" value="Unassembled WGS sequence"/>
</dbReference>
<name>A0A2T5C0F5_9BACT</name>
<feature type="region of interest" description="Disordered" evidence="1">
    <location>
        <begin position="1"/>
        <end position="30"/>
    </location>
</feature>
<dbReference type="EMBL" id="QAAD01000011">
    <property type="protein sequence ID" value="PTN08052.1"/>
    <property type="molecule type" value="Genomic_DNA"/>
</dbReference>
<gene>
    <name evidence="2" type="ORF">C8N47_11192</name>
</gene>